<dbReference type="Proteomes" id="UP001465668">
    <property type="component" value="Unassembled WGS sequence"/>
</dbReference>
<comment type="caution">
    <text evidence="2">The sequence shown here is derived from an EMBL/GenBank/DDBJ whole genome shotgun (WGS) entry which is preliminary data.</text>
</comment>
<keyword evidence="2" id="KW-0315">Glutamine amidotransferase</keyword>
<keyword evidence="3" id="KW-1185">Reference proteome</keyword>
<gene>
    <name evidence="2" type="ORF">SCAR479_12080</name>
</gene>
<dbReference type="Pfam" id="PF00117">
    <property type="entry name" value="GATase"/>
    <property type="match status" value="1"/>
</dbReference>
<protein>
    <submittedName>
        <fullName evidence="2">Glutamine amidotransferase domain-containing protein</fullName>
    </submittedName>
</protein>
<evidence type="ECO:0000259" key="1">
    <source>
        <dbReference type="Pfam" id="PF00117"/>
    </source>
</evidence>
<dbReference type="PANTHER" id="PTHR42695">
    <property type="entry name" value="GLUTAMINE AMIDOTRANSFERASE YLR126C-RELATED"/>
    <property type="match status" value="1"/>
</dbReference>
<sequence length="302" mass="33951">MGAIADKDMTKIRMMVLETDEAHPDTVKERGSFADILHHHLAKAGRNHNPPMGIDTDQKFVVADKGGKVPKFEEFAEIHSVLITGSCFDAHSDKDWVLELLELLKSEFPTIAIIIPWLTPAPDLYTRRPDMKFSGICFGHQLLCRLLGSEIKPEPKGLWELGHSQINLNRIGKFLFQTDSDKIHLHQMHQDQVVSAPSPESSKGLLPLETRVHVWGSSEHTPIQGVFIANRVFTTQAHLAFGQAMVRRQIEMRVEAGSIQNLEHADRAKETAHLEHDGNIVAAAILRFFHDEDKEVDNMAES</sequence>
<evidence type="ECO:0000313" key="3">
    <source>
        <dbReference type="Proteomes" id="UP001465668"/>
    </source>
</evidence>
<evidence type="ECO:0000313" key="2">
    <source>
        <dbReference type="EMBL" id="KAK9771215.1"/>
    </source>
</evidence>
<feature type="domain" description="Glutamine amidotransferase" evidence="1">
    <location>
        <begin position="133"/>
        <end position="238"/>
    </location>
</feature>
<dbReference type="InterPro" id="IPR017926">
    <property type="entry name" value="GATASE"/>
</dbReference>
<dbReference type="SUPFAM" id="SSF52317">
    <property type="entry name" value="Class I glutamine amidotransferase-like"/>
    <property type="match status" value="1"/>
</dbReference>
<dbReference type="PANTHER" id="PTHR42695:SF4">
    <property type="entry name" value="GLUTAMINE AMIDOTRANSFERASE DOMAIN-CONTAINING PROTEIN"/>
    <property type="match status" value="1"/>
</dbReference>
<proteinExistence type="predicted"/>
<dbReference type="InterPro" id="IPR029062">
    <property type="entry name" value="Class_I_gatase-like"/>
</dbReference>
<name>A0ABR2XBV4_9PEZI</name>
<dbReference type="EMBL" id="JARVKM010000078">
    <property type="protein sequence ID" value="KAK9771215.1"/>
    <property type="molecule type" value="Genomic_DNA"/>
</dbReference>
<dbReference type="Gene3D" id="3.40.50.880">
    <property type="match status" value="1"/>
</dbReference>
<dbReference type="InterPro" id="IPR044992">
    <property type="entry name" value="ChyE-like"/>
</dbReference>
<reference evidence="2 3" key="1">
    <citation type="submission" date="2024-02" db="EMBL/GenBank/DDBJ databases">
        <title>First draft genome assembly of two strains of Seiridium cardinale.</title>
        <authorList>
            <person name="Emiliani G."/>
            <person name="Scali E."/>
        </authorList>
    </citation>
    <scope>NUCLEOTIDE SEQUENCE [LARGE SCALE GENOMIC DNA]</scope>
    <source>
        <strain evidence="2 3">BM-138-000479</strain>
    </source>
</reference>
<organism evidence="2 3">
    <name type="scientific">Seiridium cardinale</name>
    <dbReference type="NCBI Taxonomy" id="138064"/>
    <lineage>
        <taxon>Eukaryota</taxon>
        <taxon>Fungi</taxon>
        <taxon>Dikarya</taxon>
        <taxon>Ascomycota</taxon>
        <taxon>Pezizomycotina</taxon>
        <taxon>Sordariomycetes</taxon>
        <taxon>Xylariomycetidae</taxon>
        <taxon>Amphisphaeriales</taxon>
        <taxon>Sporocadaceae</taxon>
        <taxon>Seiridium</taxon>
    </lineage>
</organism>
<accession>A0ABR2XBV4</accession>